<sequence length="230" mass="26057">MIEVIPAVLAKDINDLRQKIANVVNVTHIVQIDICDGKFVESISWPMSPYDAQSVAPILEEEEGLPYWENLDFEFDLMVKDAIKQFDFFVRLGAKRIIFHLEAEDQNELKDFINAIDPYTRENLEIGIAINTTTKIEELFPYINSIDFVQCMGIEHIGFQGEPFDEKVLAQIKSLKEKYPDLIVSVDGSVNEDTAPRLVEAGADRLVTGSLLMRSFDVKETIKELSELGS</sequence>
<evidence type="ECO:0000256" key="2">
    <source>
        <dbReference type="ARBA" id="ARBA00023235"/>
    </source>
</evidence>
<reference evidence="3 4" key="1">
    <citation type="journal article" date="2015" name="Nature">
        <title>rRNA introns, odd ribosomes, and small enigmatic genomes across a large radiation of phyla.</title>
        <authorList>
            <person name="Brown C.T."/>
            <person name="Hug L.A."/>
            <person name="Thomas B.C."/>
            <person name="Sharon I."/>
            <person name="Castelle C.J."/>
            <person name="Singh A."/>
            <person name="Wilkins M.J."/>
            <person name="Williams K.H."/>
            <person name="Banfield J.F."/>
        </authorList>
    </citation>
    <scope>NUCLEOTIDE SEQUENCE [LARGE SCALE GENOMIC DNA]</scope>
</reference>
<dbReference type="Gene3D" id="3.20.20.70">
    <property type="entry name" value="Aldolase class I"/>
    <property type="match status" value="1"/>
</dbReference>
<evidence type="ECO:0000256" key="1">
    <source>
        <dbReference type="ARBA" id="ARBA00022723"/>
    </source>
</evidence>
<protein>
    <submittedName>
        <fullName evidence="3">Ribulose-phosphate 3-epimerase</fullName>
    </submittedName>
</protein>
<dbReference type="GO" id="GO:0005975">
    <property type="term" value="P:carbohydrate metabolic process"/>
    <property type="evidence" value="ECO:0007669"/>
    <property type="project" value="InterPro"/>
</dbReference>
<proteinExistence type="predicted"/>
<comment type="caution">
    <text evidence="3">The sequence shown here is derived from an EMBL/GenBank/DDBJ whole genome shotgun (WGS) entry which is preliminary data.</text>
</comment>
<dbReference type="Pfam" id="PF00834">
    <property type="entry name" value="Ribul_P_3_epim"/>
    <property type="match status" value="1"/>
</dbReference>
<keyword evidence="1" id="KW-0479">Metal-binding</keyword>
<evidence type="ECO:0000313" key="4">
    <source>
        <dbReference type="Proteomes" id="UP000034952"/>
    </source>
</evidence>
<dbReference type="GO" id="GO:0046872">
    <property type="term" value="F:metal ion binding"/>
    <property type="evidence" value="ECO:0007669"/>
    <property type="project" value="UniProtKB-KW"/>
</dbReference>
<dbReference type="SUPFAM" id="SSF51366">
    <property type="entry name" value="Ribulose-phoshate binding barrel"/>
    <property type="match status" value="1"/>
</dbReference>
<dbReference type="PANTHER" id="PTHR11749">
    <property type="entry name" value="RIBULOSE-5-PHOSPHATE-3-EPIMERASE"/>
    <property type="match status" value="1"/>
</dbReference>
<dbReference type="InterPro" id="IPR013785">
    <property type="entry name" value="Aldolase_TIM"/>
</dbReference>
<dbReference type="GO" id="GO:0016857">
    <property type="term" value="F:racemase and epimerase activity, acting on carbohydrates and derivatives"/>
    <property type="evidence" value="ECO:0007669"/>
    <property type="project" value="InterPro"/>
</dbReference>
<dbReference type="InterPro" id="IPR011060">
    <property type="entry name" value="RibuloseP-bd_barrel"/>
</dbReference>
<evidence type="ECO:0000313" key="3">
    <source>
        <dbReference type="EMBL" id="KKP66580.1"/>
    </source>
</evidence>
<dbReference type="InterPro" id="IPR000056">
    <property type="entry name" value="Ribul_P_3_epim-like"/>
</dbReference>
<name>A0A0G0DUC2_9BACT</name>
<dbReference type="EMBL" id="LBPY01000005">
    <property type="protein sequence ID" value="KKP66580.1"/>
    <property type="molecule type" value="Genomic_DNA"/>
</dbReference>
<organism evidence="3 4">
    <name type="scientific">Candidatus Nomurabacteria bacterium GW2011_GWE1_35_16</name>
    <dbReference type="NCBI Taxonomy" id="1618761"/>
    <lineage>
        <taxon>Bacteria</taxon>
        <taxon>Candidatus Nomuraibacteriota</taxon>
    </lineage>
</organism>
<keyword evidence="2" id="KW-0413">Isomerase</keyword>
<dbReference type="AlphaFoldDB" id="A0A0G0DUC2"/>
<dbReference type="Proteomes" id="UP000034952">
    <property type="component" value="Unassembled WGS sequence"/>
</dbReference>
<accession>A0A0G0DUC2</accession>
<gene>
    <name evidence="3" type="ORF">UR64_C0005G0042</name>
</gene>